<evidence type="ECO:0008006" key="4">
    <source>
        <dbReference type="Google" id="ProtNLM"/>
    </source>
</evidence>
<proteinExistence type="predicted"/>
<dbReference type="AlphaFoldDB" id="A0A8J4V0K0"/>
<gene>
    <name evidence="2" type="ORF">CYY_002893</name>
</gene>
<sequence length="580" mass="65313">MIGFLLRDILFFQIWRDKYLYKTIISFNDYDLISNAFEKRHAEQRVDRYKEFNSAKIRFKLNQEGDENVKLDDIKIKNLVIEGDNDRYLKVDGKMVPESVRFLSILPFQDCSIEIKSLDTLVFVTHLTFGYFFNGVVSKSMLPPLLTHLSFGASFNQYIGEDILPKSLTHLSFGSAFDRFISPNTLPPHLRYLSFGSKFKQSLAHVPQSLTHLVVGLSFVWEKGFEFPQSLLYIEFGKGLNMEGSLSGFKLPPKLVSLSIGPWMNTSIPMGFIPSSLRFLKVGACATRFDLEKDSLPASLTSIEFAKDFKLHIDQDIIPPSVTNVKWGLKYSQPLTVGMFPLSLIKLSFGYDNVSLPIPKGFIPDSVTSLELHLNSTNQQHLGEIIPSGVTYLSLSTTYPIPVGTIPNSTKYLVLDNNHPLVPGLIPDSVTHLTLGPSYNQPIQANSLPSSLKSLSFGLFFNQELTNLPSSVVSLSFGESFNRSIDTLSTLTPNLKSLKMGLKFNQPINSLSPKLKQLRLNKTSFNSLISSFPSSLEHLSLPPLYSLNLPPYPSLTTLEYREYRMKNHPYPSTIERLKLI</sequence>
<dbReference type="InterPro" id="IPR008615">
    <property type="entry name" value="FNIP"/>
</dbReference>
<evidence type="ECO:0000313" key="2">
    <source>
        <dbReference type="EMBL" id="KAF2075810.1"/>
    </source>
</evidence>
<dbReference type="SUPFAM" id="SSF52058">
    <property type="entry name" value="L domain-like"/>
    <property type="match status" value="1"/>
</dbReference>
<dbReference type="Proteomes" id="UP000695562">
    <property type="component" value="Unassembled WGS sequence"/>
</dbReference>
<organism evidence="2 3">
    <name type="scientific">Polysphondylium violaceum</name>
    <dbReference type="NCBI Taxonomy" id="133409"/>
    <lineage>
        <taxon>Eukaryota</taxon>
        <taxon>Amoebozoa</taxon>
        <taxon>Evosea</taxon>
        <taxon>Eumycetozoa</taxon>
        <taxon>Dictyostelia</taxon>
        <taxon>Dictyosteliales</taxon>
        <taxon>Dictyosteliaceae</taxon>
        <taxon>Polysphondylium</taxon>
    </lineage>
</organism>
<dbReference type="PANTHER" id="PTHR32134">
    <property type="entry name" value="FNIP REPEAT-CONTAINING PROTEIN"/>
    <property type="match status" value="1"/>
</dbReference>
<accession>A0A8J4V0K0</accession>
<evidence type="ECO:0000313" key="3">
    <source>
        <dbReference type="Proteomes" id="UP000695562"/>
    </source>
</evidence>
<protein>
    <recommendedName>
        <fullName evidence="4">FNIP repeat-containing protein</fullName>
    </recommendedName>
</protein>
<name>A0A8J4V0K0_9MYCE</name>
<dbReference type="Pfam" id="PF05725">
    <property type="entry name" value="FNIP"/>
    <property type="match status" value="5"/>
</dbReference>
<dbReference type="EMBL" id="AJWJ01000085">
    <property type="protein sequence ID" value="KAF2075810.1"/>
    <property type="molecule type" value="Genomic_DNA"/>
</dbReference>
<keyword evidence="3" id="KW-1185">Reference proteome</keyword>
<reference evidence="2" key="1">
    <citation type="submission" date="2020-01" db="EMBL/GenBank/DDBJ databases">
        <title>Development of genomics and gene disruption for Polysphondylium violaceum indicates a role for the polyketide synthase stlB in stalk morphogenesis.</title>
        <authorList>
            <person name="Narita B."/>
            <person name="Kawabe Y."/>
            <person name="Kin K."/>
            <person name="Saito T."/>
            <person name="Gibbs R."/>
            <person name="Kuspa A."/>
            <person name="Muzny D."/>
            <person name="Queller D."/>
            <person name="Richards S."/>
            <person name="Strassman J."/>
            <person name="Sucgang R."/>
            <person name="Worley K."/>
            <person name="Schaap P."/>
        </authorList>
    </citation>
    <scope>NUCLEOTIDE SEQUENCE</scope>
    <source>
        <strain evidence="2">QSvi11</strain>
    </source>
</reference>
<comment type="caution">
    <text evidence="2">The sequence shown here is derived from an EMBL/GenBank/DDBJ whole genome shotgun (WGS) entry which is preliminary data.</text>
</comment>
<dbReference type="PANTHER" id="PTHR32134:SF169">
    <property type="entry name" value="FNIP REPEAT-CONTAINING PROTEIN-RELATED"/>
    <property type="match status" value="1"/>
</dbReference>
<keyword evidence="1" id="KW-0677">Repeat</keyword>
<dbReference type="InterPro" id="IPR051251">
    <property type="entry name" value="STK_FNIP-Repeat"/>
</dbReference>
<evidence type="ECO:0000256" key="1">
    <source>
        <dbReference type="ARBA" id="ARBA00022737"/>
    </source>
</evidence>